<evidence type="ECO:0000313" key="17">
    <source>
        <dbReference type="EMBL" id="EEH38867.1"/>
    </source>
</evidence>
<gene>
    <name evidence="17" type="ORF">PAAG_01329</name>
</gene>
<keyword evidence="7 15" id="KW-0645">Protease</keyword>
<accession>C1GS34</accession>
<evidence type="ECO:0000256" key="5">
    <source>
        <dbReference type="ARBA" id="ARBA00022622"/>
    </source>
</evidence>
<dbReference type="eggNOG" id="KOG1282">
    <property type="taxonomic scope" value="Eukaryota"/>
</dbReference>
<keyword evidence="12" id="KW-0325">Glycoprotein</keyword>
<evidence type="ECO:0000256" key="10">
    <source>
        <dbReference type="ARBA" id="ARBA00023026"/>
    </source>
</evidence>
<keyword evidence="4" id="KW-1003">Cell membrane</keyword>
<evidence type="ECO:0000256" key="8">
    <source>
        <dbReference type="ARBA" id="ARBA00022729"/>
    </source>
</evidence>
<keyword evidence="9 15" id="KW-0378">Hydrolase</keyword>
<evidence type="ECO:0000256" key="9">
    <source>
        <dbReference type="ARBA" id="ARBA00022801"/>
    </source>
</evidence>
<evidence type="ECO:0000256" key="15">
    <source>
        <dbReference type="RuleBase" id="RU361156"/>
    </source>
</evidence>
<evidence type="ECO:0000256" key="4">
    <source>
        <dbReference type="ARBA" id="ARBA00022475"/>
    </source>
</evidence>
<dbReference type="STRING" id="502779.C1GS34"/>
<name>C1GS34_PARBA</name>
<dbReference type="EMBL" id="KN293994">
    <property type="protein sequence ID" value="EEH38867.1"/>
    <property type="molecule type" value="Genomic_DNA"/>
</dbReference>
<dbReference type="KEGG" id="pbl:PAAG_01329"/>
<dbReference type="MEROPS" id="S10.016"/>
<keyword evidence="13" id="KW-0449">Lipoprotein</keyword>
<keyword evidence="8 15" id="KW-0732">Signal</keyword>
<dbReference type="GO" id="GO:0000324">
    <property type="term" value="C:fungal-type vacuole"/>
    <property type="evidence" value="ECO:0007669"/>
    <property type="project" value="TreeGrafter"/>
</dbReference>
<feature type="chain" id="PRO_5005124824" description="Carboxypeptidase" evidence="15">
    <location>
        <begin position="18"/>
        <end position="628"/>
    </location>
</feature>
<evidence type="ECO:0000256" key="13">
    <source>
        <dbReference type="ARBA" id="ARBA00023288"/>
    </source>
</evidence>
<comment type="subcellular location">
    <subcellularLocation>
        <location evidence="2">Cell membrane</location>
        <topology evidence="2">Lipid-anchor</topology>
        <topology evidence="2">GPI-anchor</topology>
    </subcellularLocation>
</comment>
<evidence type="ECO:0000256" key="11">
    <source>
        <dbReference type="ARBA" id="ARBA00023136"/>
    </source>
</evidence>
<dbReference type="Pfam" id="PF00450">
    <property type="entry name" value="Peptidase_S10"/>
    <property type="match status" value="1"/>
</dbReference>
<feature type="signal peptide" evidence="15">
    <location>
        <begin position="1"/>
        <end position="17"/>
    </location>
</feature>
<dbReference type="GeneID" id="9099608"/>
<dbReference type="InterPro" id="IPR029058">
    <property type="entry name" value="AB_hydrolase_fold"/>
</dbReference>
<feature type="region of interest" description="Disordered" evidence="16">
    <location>
        <begin position="602"/>
        <end position="628"/>
    </location>
</feature>
<dbReference type="RefSeq" id="XP_002796321.1">
    <property type="nucleotide sequence ID" value="XM_002796275.1"/>
</dbReference>
<organism evidence="17 18">
    <name type="scientific">Paracoccidioides lutzii (strain ATCC MYA-826 / Pb01)</name>
    <name type="common">Paracoccidioides brasiliensis</name>
    <dbReference type="NCBI Taxonomy" id="502779"/>
    <lineage>
        <taxon>Eukaryota</taxon>
        <taxon>Fungi</taxon>
        <taxon>Dikarya</taxon>
        <taxon>Ascomycota</taxon>
        <taxon>Pezizomycotina</taxon>
        <taxon>Eurotiomycetes</taxon>
        <taxon>Eurotiomycetidae</taxon>
        <taxon>Onygenales</taxon>
        <taxon>Ajellomycetaceae</taxon>
        <taxon>Paracoccidioides</taxon>
    </lineage>
</organism>
<dbReference type="VEuPathDB" id="FungiDB:PAAG_01329"/>
<evidence type="ECO:0000256" key="12">
    <source>
        <dbReference type="ARBA" id="ARBA00023180"/>
    </source>
</evidence>
<evidence type="ECO:0000256" key="2">
    <source>
        <dbReference type="ARBA" id="ARBA00004609"/>
    </source>
</evidence>
<dbReference type="PRINTS" id="PR00724">
    <property type="entry name" value="CRBOXYPTASEC"/>
</dbReference>
<dbReference type="GO" id="GO:0098552">
    <property type="term" value="C:side of membrane"/>
    <property type="evidence" value="ECO:0007669"/>
    <property type="project" value="UniProtKB-KW"/>
</dbReference>
<evidence type="ECO:0000256" key="6">
    <source>
        <dbReference type="ARBA" id="ARBA00022645"/>
    </source>
</evidence>
<evidence type="ECO:0000256" key="7">
    <source>
        <dbReference type="ARBA" id="ARBA00022670"/>
    </source>
</evidence>
<keyword evidence="10" id="KW-0843">Virulence</keyword>
<dbReference type="Gene3D" id="3.40.50.1820">
    <property type="entry name" value="alpha/beta hydrolase"/>
    <property type="match status" value="1"/>
</dbReference>
<dbReference type="AlphaFoldDB" id="C1GS34"/>
<dbReference type="HOGENOM" id="CLU_008523_10_3_1"/>
<keyword evidence="11" id="KW-0472">Membrane</keyword>
<reference evidence="17 18" key="1">
    <citation type="journal article" date="2011" name="PLoS Genet.">
        <title>Comparative genomic analysis of human fungal pathogens causing paracoccidioidomycosis.</title>
        <authorList>
            <person name="Desjardins C.A."/>
            <person name="Champion M.D."/>
            <person name="Holder J.W."/>
            <person name="Muszewska A."/>
            <person name="Goldberg J."/>
            <person name="Bailao A.M."/>
            <person name="Brigido M.M."/>
            <person name="Ferreira M.E."/>
            <person name="Garcia A.M."/>
            <person name="Grynberg M."/>
            <person name="Gujja S."/>
            <person name="Heiman D.I."/>
            <person name="Henn M.R."/>
            <person name="Kodira C.D."/>
            <person name="Leon-Narvaez H."/>
            <person name="Longo L.V."/>
            <person name="Ma L.J."/>
            <person name="Malavazi I."/>
            <person name="Matsuo A.L."/>
            <person name="Morais F.V."/>
            <person name="Pereira M."/>
            <person name="Rodriguez-Brito S."/>
            <person name="Sakthikumar S."/>
            <person name="Salem-Izacc S.M."/>
            <person name="Sykes S.M."/>
            <person name="Teixeira M.M."/>
            <person name="Vallejo M.C."/>
            <person name="Walter M.E."/>
            <person name="Yandava C."/>
            <person name="Young S."/>
            <person name="Zeng Q."/>
            <person name="Zucker J."/>
            <person name="Felipe M.S."/>
            <person name="Goldman G.H."/>
            <person name="Haas B.J."/>
            <person name="McEwen J.G."/>
            <person name="Nino-Vega G."/>
            <person name="Puccia R."/>
            <person name="San-Blas G."/>
            <person name="Soares C.M."/>
            <person name="Birren B.W."/>
            <person name="Cuomo C.A."/>
        </authorList>
    </citation>
    <scope>NUCLEOTIDE SEQUENCE [LARGE SCALE GENOMIC DNA]</scope>
    <source>
        <strain evidence="18">ATCC MYA-826 / Pb01</strain>
    </source>
</reference>
<comment type="catalytic activity">
    <reaction evidence="1">
        <text>Preferential release of a C-terminal arginine or lysine residue.</text>
        <dbReference type="EC" id="3.4.16.6"/>
    </reaction>
</comment>
<keyword evidence="6 15" id="KW-0121">Carboxypeptidase</keyword>
<evidence type="ECO:0000256" key="3">
    <source>
        <dbReference type="ARBA" id="ARBA00009431"/>
    </source>
</evidence>
<dbReference type="PANTHER" id="PTHR11802:SF189">
    <property type="entry name" value="CARBOXYPEPTIDASE"/>
    <property type="match status" value="1"/>
</dbReference>
<sequence>MYFLLMISLLFSTVIRAGYPPTPTGLTVINSTFLRGAQISYKQVKDGICGKNGTNSYAGYAKFPPNSMPGVDQNYPVNLFFWYFESQNKSKDDPLSIWLNGGPGASSVFGLFAENGPCQVLEDSRTTKPNEYSWNRYSNMLYLDQPVQTGFSYDNITSGVMDLETSNIIPGGMPNTTKIAGAFSSQNELNTANTTENAARQFWFFLQLWTRDFNKYTEKRINFDIYLWTESYGGRYGPTFARYILEQNSNIQSLKVKGKVLVLKALAIINGCIELPLQSFSYPAIAFNNSYGIQRIDEKAKNESEGALSHCLEKISECRRFAESYDPDVIGNVENVTSKCYEASNFCTNNVEGPYVAQERWGYYDMSHCYLDPFPPEYYVGFLARHDVQQALGVPVNFTEISPAVGNAFNKSGDYARSDKKGYLKDLTYLLDSNVPVTLVYGDRDYACNWIGGEAVSLAVKYNGSVQFNNSGYADIILNSTEENNWGVVRQHGFFSFIRVYQAGHTVPSYQPELALELFRRALLYLDFATGSVNLVTHLNYSTGGPANSTHTEKDLPTPSPTCYFWSLESSCAGNQIGAVREGNATFTKDYIVAAPTAPPDTCPMANQSKTTAPRGIRRGSKGDFFVR</sequence>
<dbReference type="PROSITE" id="PS00131">
    <property type="entry name" value="CARBOXYPEPT_SER_SER"/>
    <property type="match status" value="1"/>
</dbReference>
<comment type="similarity">
    <text evidence="3 15">Belongs to the peptidase S10 family.</text>
</comment>
<dbReference type="OMA" id="FDIAQCH"/>
<keyword evidence="18" id="KW-1185">Reference proteome</keyword>
<dbReference type="PANTHER" id="PTHR11802">
    <property type="entry name" value="SERINE PROTEASE FAMILY S10 SERINE CARBOXYPEPTIDASE"/>
    <property type="match status" value="1"/>
</dbReference>
<protein>
    <recommendedName>
        <fullName evidence="15">Carboxypeptidase</fullName>
        <ecNumber evidence="15">3.4.16.-</ecNumber>
    </recommendedName>
</protein>
<dbReference type="GO" id="GO:0005886">
    <property type="term" value="C:plasma membrane"/>
    <property type="evidence" value="ECO:0007669"/>
    <property type="project" value="UniProtKB-SubCell"/>
</dbReference>
<dbReference type="GO" id="GO:0006508">
    <property type="term" value="P:proteolysis"/>
    <property type="evidence" value="ECO:0007669"/>
    <property type="project" value="UniProtKB-KW"/>
</dbReference>
<comment type="function">
    <text evidence="14">Extracellular serine carboxypeptidase that contributes to pathogenicity.</text>
</comment>
<proteinExistence type="inferred from homology"/>
<dbReference type="InterPro" id="IPR018202">
    <property type="entry name" value="Ser_caboxypep_ser_AS"/>
</dbReference>
<dbReference type="Proteomes" id="UP000002059">
    <property type="component" value="Partially assembled WGS sequence"/>
</dbReference>
<evidence type="ECO:0000256" key="1">
    <source>
        <dbReference type="ARBA" id="ARBA00001003"/>
    </source>
</evidence>
<dbReference type="SUPFAM" id="SSF53474">
    <property type="entry name" value="alpha/beta-Hydrolases"/>
    <property type="match status" value="1"/>
</dbReference>
<dbReference type="OrthoDB" id="443318at2759"/>
<dbReference type="EC" id="3.4.16.-" evidence="15"/>
<evidence type="ECO:0000256" key="14">
    <source>
        <dbReference type="ARBA" id="ARBA00037356"/>
    </source>
</evidence>
<evidence type="ECO:0000256" key="16">
    <source>
        <dbReference type="SAM" id="MobiDB-lite"/>
    </source>
</evidence>
<evidence type="ECO:0000313" key="18">
    <source>
        <dbReference type="Proteomes" id="UP000002059"/>
    </source>
</evidence>
<dbReference type="GO" id="GO:0004185">
    <property type="term" value="F:serine-type carboxypeptidase activity"/>
    <property type="evidence" value="ECO:0007669"/>
    <property type="project" value="UniProtKB-UniRule"/>
</dbReference>
<keyword evidence="5" id="KW-0336">GPI-anchor</keyword>
<dbReference type="InterPro" id="IPR033124">
    <property type="entry name" value="Ser_caboxypep_his_AS"/>
</dbReference>
<dbReference type="PROSITE" id="PS00560">
    <property type="entry name" value="CARBOXYPEPT_SER_HIS"/>
    <property type="match status" value="1"/>
</dbReference>
<dbReference type="InterPro" id="IPR001563">
    <property type="entry name" value="Peptidase_S10"/>
</dbReference>